<reference evidence="2" key="2">
    <citation type="submission" date="2020-04" db="EMBL/GenBank/DDBJ databases">
        <authorList>
            <consortium name="NCBI Genome Project"/>
        </authorList>
    </citation>
    <scope>NUCLEOTIDE SEQUENCE</scope>
    <source>
        <strain evidence="2">CBS 342.82</strain>
    </source>
</reference>
<proteinExistence type="predicted"/>
<sequence length="148" mass="16653">TSTLSRQFASTTSSRAKNRIYPSRVRSEDELQTLLLMSASSRTPLLTLWRTQWCTLSDEIRPVIHELLERDGVGEGSGGVSFVEVETDSPDLGGMGGVALRYAVNQDPTLLAFDRQEPQLETKVVKAEDLKSREFLRRWIEREAARQG</sequence>
<organism evidence="2">
    <name type="scientific">Dissoconium aciculare CBS 342.82</name>
    <dbReference type="NCBI Taxonomy" id="1314786"/>
    <lineage>
        <taxon>Eukaryota</taxon>
        <taxon>Fungi</taxon>
        <taxon>Dikarya</taxon>
        <taxon>Ascomycota</taxon>
        <taxon>Pezizomycotina</taxon>
        <taxon>Dothideomycetes</taxon>
        <taxon>Dothideomycetidae</taxon>
        <taxon>Mycosphaerellales</taxon>
        <taxon>Dissoconiaceae</taxon>
        <taxon>Dissoconium</taxon>
    </lineage>
</organism>
<feature type="non-terminal residue" evidence="2">
    <location>
        <position position="1"/>
    </location>
</feature>
<evidence type="ECO:0008006" key="3">
    <source>
        <dbReference type="Google" id="ProtNLM"/>
    </source>
</evidence>
<feature type="non-terminal residue" evidence="2">
    <location>
        <position position="148"/>
    </location>
</feature>
<gene>
    <name evidence="2" type="ORF">K489DRAFT_293396</name>
</gene>
<dbReference type="OrthoDB" id="19690at2759"/>
<protein>
    <recommendedName>
        <fullName evidence="3">Thioredoxin domain-containing protein</fullName>
    </recommendedName>
</protein>
<accession>A0A6J3MHA0</accession>
<dbReference type="GeneID" id="54358050"/>
<dbReference type="SUPFAM" id="SSF52833">
    <property type="entry name" value="Thioredoxin-like"/>
    <property type="match status" value="1"/>
</dbReference>
<evidence type="ECO:0000313" key="2">
    <source>
        <dbReference type="RefSeq" id="XP_033464362.1"/>
    </source>
</evidence>
<dbReference type="InterPro" id="IPR036249">
    <property type="entry name" value="Thioredoxin-like_sf"/>
</dbReference>
<reference evidence="2" key="3">
    <citation type="submission" date="2025-08" db="UniProtKB">
        <authorList>
            <consortium name="RefSeq"/>
        </authorList>
    </citation>
    <scope>IDENTIFICATION</scope>
    <source>
        <strain evidence="2">CBS 342.82</strain>
    </source>
</reference>
<evidence type="ECO:0000313" key="1">
    <source>
        <dbReference type="Proteomes" id="UP000504637"/>
    </source>
</evidence>
<dbReference type="Proteomes" id="UP000504637">
    <property type="component" value="Unplaced"/>
</dbReference>
<reference evidence="2" key="1">
    <citation type="submission" date="2020-01" db="EMBL/GenBank/DDBJ databases">
        <authorList>
            <consortium name="DOE Joint Genome Institute"/>
            <person name="Haridas S."/>
            <person name="Albert R."/>
            <person name="Binder M."/>
            <person name="Bloem J."/>
            <person name="Labutti K."/>
            <person name="Salamov A."/>
            <person name="Andreopoulos B."/>
            <person name="Baker S.E."/>
            <person name="Barry K."/>
            <person name="Bills G."/>
            <person name="Bluhm B.H."/>
            <person name="Cannon C."/>
            <person name="Castanera R."/>
            <person name="Culley D.E."/>
            <person name="Daum C."/>
            <person name="Ezra D."/>
            <person name="Gonzalez J.B."/>
            <person name="Henrissat B."/>
            <person name="Kuo A."/>
            <person name="Liang C."/>
            <person name="Lipzen A."/>
            <person name="Lutzoni F."/>
            <person name="Magnuson J."/>
            <person name="Mondo S."/>
            <person name="Nolan M."/>
            <person name="Ohm R."/>
            <person name="Pangilinan J."/>
            <person name="Park H.-J."/>
            <person name="Ramirez L."/>
            <person name="Alfaro M."/>
            <person name="Sun H."/>
            <person name="Tritt A."/>
            <person name="Yoshinaga Y."/>
            <person name="Zwiers L.-H."/>
            <person name="Turgeon B.G."/>
            <person name="Goodwin S.B."/>
            <person name="Spatafora J.W."/>
            <person name="Crous P.W."/>
            <person name="Grigoriev I.V."/>
        </authorList>
    </citation>
    <scope>NUCLEOTIDE SEQUENCE</scope>
    <source>
        <strain evidence="2">CBS 342.82</strain>
    </source>
</reference>
<keyword evidence="1" id="KW-1185">Reference proteome</keyword>
<dbReference type="RefSeq" id="XP_033464362.1">
    <property type="nucleotide sequence ID" value="XM_033600250.1"/>
</dbReference>
<dbReference type="AlphaFoldDB" id="A0A6J3MHA0"/>
<dbReference type="Gene3D" id="3.40.30.10">
    <property type="entry name" value="Glutaredoxin"/>
    <property type="match status" value="1"/>
</dbReference>
<name>A0A6J3MHA0_9PEZI</name>